<protein>
    <submittedName>
        <fullName evidence="1">Uncharacterized protein</fullName>
    </submittedName>
</protein>
<reference evidence="1" key="1">
    <citation type="journal article" date="2023" name="Science">
        <title>Genome structures resolve the early diversification of teleost fishes.</title>
        <authorList>
            <person name="Parey E."/>
            <person name="Louis A."/>
            <person name="Montfort J."/>
            <person name="Bouchez O."/>
            <person name="Roques C."/>
            <person name="Iampietro C."/>
            <person name="Lluch J."/>
            <person name="Castinel A."/>
            <person name="Donnadieu C."/>
            <person name="Desvignes T."/>
            <person name="Floi Bucao C."/>
            <person name="Jouanno E."/>
            <person name="Wen M."/>
            <person name="Mejri S."/>
            <person name="Dirks R."/>
            <person name="Jansen H."/>
            <person name="Henkel C."/>
            <person name="Chen W.J."/>
            <person name="Zahm M."/>
            <person name="Cabau C."/>
            <person name="Klopp C."/>
            <person name="Thompson A.W."/>
            <person name="Robinson-Rechavi M."/>
            <person name="Braasch I."/>
            <person name="Lecointre G."/>
            <person name="Bobe J."/>
            <person name="Postlethwait J.H."/>
            <person name="Berthelot C."/>
            <person name="Roest Crollius H."/>
            <person name="Guiguen Y."/>
        </authorList>
    </citation>
    <scope>NUCLEOTIDE SEQUENCE</scope>
    <source>
        <strain evidence="1">WJC10195</strain>
    </source>
</reference>
<evidence type="ECO:0000313" key="2">
    <source>
        <dbReference type="Proteomes" id="UP001152622"/>
    </source>
</evidence>
<accession>A0A9Q1FAJ3</accession>
<dbReference type="Proteomes" id="UP001152622">
    <property type="component" value="Chromosome 7"/>
</dbReference>
<dbReference type="EMBL" id="JAINUF010000007">
    <property type="protein sequence ID" value="KAJ8354297.1"/>
    <property type="molecule type" value="Genomic_DNA"/>
</dbReference>
<sequence>MLLHFPFRVRLLRLHHTPGASDMKLPPSNMDPAALEHSGIQDPAIGQSALPYSRASWFTLHGDLWEAKTAVCAVCAPCGRDCALGGYRGPCCRLREPTLPPSHLTFTLLPQIQREERRNRERDLDAVPALMMSLCTEHSSIHSSRDRLGFGPVHGVHTKRQRDWTRDAGGGEF</sequence>
<name>A0A9Q1FAJ3_SYNKA</name>
<dbReference type="AlphaFoldDB" id="A0A9Q1FAJ3"/>
<keyword evidence="2" id="KW-1185">Reference proteome</keyword>
<evidence type="ECO:0000313" key="1">
    <source>
        <dbReference type="EMBL" id="KAJ8354297.1"/>
    </source>
</evidence>
<proteinExistence type="predicted"/>
<comment type="caution">
    <text evidence="1">The sequence shown here is derived from an EMBL/GenBank/DDBJ whole genome shotgun (WGS) entry which is preliminary data.</text>
</comment>
<organism evidence="1 2">
    <name type="scientific">Synaphobranchus kaupii</name>
    <name type="common">Kaup's arrowtooth eel</name>
    <dbReference type="NCBI Taxonomy" id="118154"/>
    <lineage>
        <taxon>Eukaryota</taxon>
        <taxon>Metazoa</taxon>
        <taxon>Chordata</taxon>
        <taxon>Craniata</taxon>
        <taxon>Vertebrata</taxon>
        <taxon>Euteleostomi</taxon>
        <taxon>Actinopterygii</taxon>
        <taxon>Neopterygii</taxon>
        <taxon>Teleostei</taxon>
        <taxon>Anguilliformes</taxon>
        <taxon>Synaphobranchidae</taxon>
        <taxon>Synaphobranchus</taxon>
    </lineage>
</organism>
<gene>
    <name evidence="1" type="ORF">SKAU_G00218640</name>
</gene>